<dbReference type="Gene3D" id="2.40.160.10">
    <property type="entry name" value="Porin"/>
    <property type="match status" value="1"/>
</dbReference>
<dbReference type="EMBL" id="JAWDGP010004054">
    <property type="protein sequence ID" value="KAK3768463.1"/>
    <property type="molecule type" value="Genomic_DNA"/>
</dbReference>
<organism evidence="11 12">
    <name type="scientific">Elysia crispata</name>
    <name type="common">lettuce slug</name>
    <dbReference type="NCBI Taxonomy" id="231223"/>
    <lineage>
        <taxon>Eukaryota</taxon>
        <taxon>Metazoa</taxon>
        <taxon>Spiralia</taxon>
        <taxon>Lophotrochozoa</taxon>
        <taxon>Mollusca</taxon>
        <taxon>Gastropoda</taxon>
        <taxon>Heterobranchia</taxon>
        <taxon>Euthyneura</taxon>
        <taxon>Panpulmonata</taxon>
        <taxon>Sacoglossa</taxon>
        <taxon>Placobranchoidea</taxon>
        <taxon>Plakobranchidae</taxon>
        <taxon>Elysia</taxon>
    </lineage>
</organism>
<accession>A0AAE1DGC4</accession>
<proteinExistence type="inferred from homology"/>
<dbReference type="InterPro" id="IPR023614">
    <property type="entry name" value="Porin_dom_sf"/>
</dbReference>
<dbReference type="Proteomes" id="UP001283361">
    <property type="component" value="Unassembled WGS sequence"/>
</dbReference>
<dbReference type="GO" id="GO:0046930">
    <property type="term" value="C:pore complex"/>
    <property type="evidence" value="ECO:0007669"/>
    <property type="project" value="UniProtKB-KW"/>
</dbReference>
<keyword evidence="3" id="KW-0813">Transport</keyword>
<dbReference type="PANTHER" id="PTHR11743">
    <property type="entry name" value="VOLTAGE-DEPENDENT ANION-SELECTIVE CHANNEL"/>
    <property type="match status" value="1"/>
</dbReference>
<reference evidence="11" key="1">
    <citation type="journal article" date="2023" name="G3 (Bethesda)">
        <title>A reference genome for the long-term kleptoplast-retaining sea slug Elysia crispata morphotype clarki.</title>
        <authorList>
            <person name="Eastman K.E."/>
            <person name="Pendleton A.L."/>
            <person name="Shaikh M.A."/>
            <person name="Suttiyut T."/>
            <person name="Ogas R."/>
            <person name="Tomko P."/>
            <person name="Gavelis G."/>
            <person name="Widhalm J.R."/>
            <person name="Wisecaver J.H."/>
        </authorList>
    </citation>
    <scope>NUCLEOTIDE SEQUENCE</scope>
    <source>
        <strain evidence="11">ECLA1</strain>
    </source>
</reference>
<dbReference type="PANTHER" id="PTHR11743:SF70">
    <property type="entry name" value="GH26960P-RELATED"/>
    <property type="match status" value="1"/>
</dbReference>
<evidence type="ECO:0000256" key="1">
    <source>
        <dbReference type="ARBA" id="ARBA00004294"/>
    </source>
</evidence>
<evidence type="ECO:0000256" key="8">
    <source>
        <dbReference type="ARBA" id="ARBA00023114"/>
    </source>
</evidence>
<dbReference type="AlphaFoldDB" id="A0AAE1DGC4"/>
<keyword evidence="4" id="KW-1134">Transmembrane beta strand</keyword>
<evidence type="ECO:0000313" key="11">
    <source>
        <dbReference type="EMBL" id="KAK3768463.1"/>
    </source>
</evidence>
<dbReference type="GO" id="GO:0005741">
    <property type="term" value="C:mitochondrial outer membrane"/>
    <property type="evidence" value="ECO:0007669"/>
    <property type="project" value="UniProtKB-SubCell"/>
</dbReference>
<dbReference type="Pfam" id="PF01459">
    <property type="entry name" value="Porin_3"/>
    <property type="match status" value="1"/>
</dbReference>
<dbReference type="InterPro" id="IPR027246">
    <property type="entry name" value="Porin_Euk/Tom40"/>
</dbReference>
<dbReference type="GO" id="GO:0015288">
    <property type="term" value="F:porin activity"/>
    <property type="evidence" value="ECO:0007669"/>
    <property type="project" value="UniProtKB-KW"/>
</dbReference>
<name>A0AAE1DGC4_9GAST</name>
<dbReference type="PRINTS" id="PR00185">
    <property type="entry name" value="EUKARYTPORIN"/>
</dbReference>
<evidence type="ECO:0000256" key="4">
    <source>
        <dbReference type="ARBA" id="ARBA00022452"/>
    </source>
</evidence>
<evidence type="ECO:0000256" key="2">
    <source>
        <dbReference type="ARBA" id="ARBA00007780"/>
    </source>
</evidence>
<comment type="similarity">
    <text evidence="2">Belongs to the eukaryotic mitochondrial porin family.</text>
</comment>
<keyword evidence="6" id="KW-1000">Mitochondrion outer membrane</keyword>
<keyword evidence="8" id="KW-0626">Porin</keyword>
<evidence type="ECO:0000256" key="9">
    <source>
        <dbReference type="ARBA" id="ARBA00023128"/>
    </source>
</evidence>
<evidence type="ECO:0000256" key="7">
    <source>
        <dbReference type="ARBA" id="ARBA00023065"/>
    </source>
</evidence>
<keyword evidence="5" id="KW-0812">Transmembrane</keyword>
<dbReference type="PROSITE" id="PS00558">
    <property type="entry name" value="EUKARYOTIC_PORIN"/>
    <property type="match status" value="1"/>
</dbReference>
<evidence type="ECO:0000256" key="10">
    <source>
        <dbReference type="ARBA" id="ARBA00023136"/>
    </source>
</evidence>
<evidence type="ECO:0000256" key="6">
    <source>
        <dbReference type="ARBA" id="ARBA00022787"/>
    </source>
</evidence>
<dbReference type="FunFam" id="2.40.160.10:FF:000001">
    <property type="entry name" value="Voltage-dependent anion-selective channel protein 2"/>
    <property type="match status" value="1"/>
</dbReference>
<keyword evidence="7" id="KW-0406">Ion transport</keyword>
<protein>
    <recommendedName>
        <fullName evidence="13">Voltage-dependent anion-selective channel protein 2</fullName>
    </recommendedName>
</protein>
<keyword evidence="12" id="KW-1185">Reference proteome</keyword>
<evidence type="ECO:0008006" key="13">
    <source>
        <dbReference type="Google" id="ProtNLM"/>
    </source>
</evidence>
<dbReference type="GO" id="GO:0008308">
    <property type="term" value="F:voltage-gated monoatomic anion channel activity"/>
    <property type="evidence" value="ECO:0007669"/>
    <property type="project" value="InterPro"/>
</dbReference>
<evidence type="ECO:0000256" key="3">
    <source>
        <dbReference type="ARBA" id="ARBA00022448"/>
    </source>
</evidence>
<comment type="subcellular location">
    <subcellularLocation>
        <location evidence="1">Mitochondrion outer membrane</location>
    </subcellularLocation>
</comment>
<dbReference type="CDD" id="cd07306">
    <property type="entry name" value="Porin3_VDAC"/>
    <property type="match status" value="1"/>
</dbReference>
<evidence type="ECO:0000256" key="5">
    <source>
        <dbReference type="ARBA" id="ARBA00022692"/>
    </source>
</evidence>
<gene>
    <name evidence="11" type="ORF">RRG08_060825</name>
</gene>
<sequence length="312" mass="33836">MLVSVSEFFGDLFIEPILVPARGLPKQISKMAPPSFSDLGKSAKDVFSKGFNWGFFKLDAKTKTKSNVEFKTSLSSNRDTGKMSGNLETKYKWSEYGLTFTEKWNTENVLNTEVKIEDQLAEGLDLTFDTSFAPQTGKKSAKIKSAYKMDYVHLNCDVDFDFAGPTIHGAGVLGYEGWLAGYQLSFDSSKSKLTRSNFGFGYNAGDFSFTTLVNDGQEFVGSVHQKVNDKLEAAVNLSWAAGSGNTSFAVGGKYKIDDGASFSAKVNNSSHIGLGYTQTLRDGVKLTLSALVDGKNINGGGHKLGLGIDFEA</sequence>
<keyword evidence="10" id="KW-0472">Membrane</keyword>
<dbReference type="InterPro" id="IPR001925">
    <property type="entry name" value="Porin_Euk"/>
</dbReference>
<evidence type="ECO:0000313" key="12">
    <source>
        <dbReference type="Proteomes" id="UP001283361"/>
    </source>
</evidence>
<comment type="caution">
    <text evidence="11">The sequence shown here is derived from an EMBL/GenBank/DDBJ whole genome shotgun (WGS) entry which is preliminary data.</text>
</comment>
<keyword evidence="9" id="KW-0496">Mitochondrion</keyword>